<dbReference type="AlphaFoldDB" id="A0A0N4XEY4"/>
<reference evidence="1 2" key="2">
    <citation type="submission" date="2018-11" db="EMBL/GenBank/DDBJ databases">
        <authorList>
            <consortium name="Pathogen Informatics"/>
        </authorList>
    </citation>
    <scope>NUCLEOTIDE SEQUENCE [LARGE SCALE GENOMIC DNA]</scope>
</reference>
<reference evidence="3" key="1">
    <citation type="submission" date="2017-02" db="UniProtKB">
        <authorList>
            <consortium name="WormBaseParasite"/>
        </authorList>
    </citation>
    <scope>IDENTIFICATION</scope>
</reference>
<keyword evidence="2" id="KW-1185">Reference proteome</keyword>
<protein>
    <submittedName>
        <fullName evidence="3">Secreted protein</fullName>
    </submittedName>
</protein>
<name>A0A0N4XEY4_NIPBR</name>
<evidence type="ECO:0000313" key="3">
    <source>
        <dbReference type="WBParaSite" id="NBR_0000108601-mRNA-1"/>
    </source>
</evidence>
<accession>A0A0N4XEY4</accession>
<dbReference type="EMBL" id="UYSL01000731">
    <property type="protein sequence ID" value="VDL64325.1"/>
    <property type="molecule type" value="Genomic_DNA"/>
</dbReference>
<evidence type="ECO:0000313" key="2">
    <source>
        <dbReference type="Proteomes" id="UP000271162"/>
    </source>
</evidence>
<evidence type="ECO:0000313" key="1">
    <source>
        <dbReference type="EMBL" id="VDL64325.1"/>
    </source>
</evidence>
<dbReference type="Proteomes" id="UP000271162">
    <property type="component" value="Unassembled WGS sequence"/>
</dbReference>
<organism evidence="3">
    <name type="scientific">Nippostrongylus brasiliensis</name>
    <name type="common">Rat hookworm</name>
    <dbReference type="NCBI Taxonomy" id="27835"/>
    <lineage>
        <taxon>Eukaryota</taxon>
        <taxon>Metazoa</taxon>
        <taxon>Ecdysozoa</taxon>
        <taxon>Nematoda</taxon>
        <taxon>Chromadorea</taxon>
        <taxon>Rhabditida</taxon>
        <taxon>Rhabditina</taxon>
        <taxon>Rhabditomorpha</taxon>
        <taxon>Strongyloidea</taxon>
        <taxon>Heligmosomidae</taxon>
        <taxon>Nippostrongylus</taxon>
    </lineage>
</organism>
<gene>
    <name evidence="1" type="ORF">NBR_LOCUS1087</name>
</gene>
<dbReference type="WBParaSite" id="NBR_0000108601-mRNA-1">
    <property type="protein sequence ID" value="NBR_0000108601-mRNA-1"/>
    <property type="gene ID" value="NBR_0000108601"/>
</dbReference>
<sequence>MVANMSFLVVVVVEEEEVVVTVVVEKIAHNPVVLDISRMLKKRTVDMMVANMRFLSLVKVVEVVEVEVVVAVQSIHCHTIPFASCILMVETDDHIAQTLDSYQIVLILLEQC</sequence>
<proteinExistence type="predicted"/>